<gene>
    <name evidence="3" type="ORF">HYQ45_017426</name>
</gene>
<feature type="transmembrane region" description="Helical" evidence="2">
    <location>
        <begin position="185"/>
        <end position="208"/>
    </location>
</feature>
<evidence type="ECO:0000313" key="3">
    <source>
        <dbReference type="EMBL" id="KAG7110874.1"/>
    </source>
</evidence>
<feature type="transmembrane region" description="Helical" evidence="2">
    <location>
        <begin position="125"/>
        <end position="144"/>
    </location>
</feature>
<accession>A0A8I3AFB8</accession>
<protein>
    <submittedName>
        <fullName evidence="3">Uncharacterized protein</fullName>
    </submittedName>
</protein>
<comment type="caution">
    <text evidence="3">The sequence shown here is derived from an EMBL/GenBank/DDBJ whole genome shotgun (WGS) entry which is preliminary data.</text>
</comment>
<keyword evidence="2" id="KW-0812">Transmembrane</keyword>
<dbReference type="PANTHER" id="PTHR40467:SF1">
    <property type="match status" value="1"/>
</dbReference>
<feature type="transmembrane region" description="Helical" evidence="2">
    <location>
        <begin position="483"/>
        <end position="504"/>
    </location>
</feature>
<feature type="transmembrane region" description="Helical" evidence="2">
    <location>
        <begin position="528"/>
        <end position="551"/>
    </location>
</feature>
<feature type="transmembrane region" description="Helical" evidence="2">
    <location>
        <begin position="220"/>
        <end position="244"/>
    </location>
</feature>
<evidence type="ECO:0000313" key="4">
    <source>
        <dbReference type="Proteomes" id="UP000689129"/>
    </source>
</evidence>
<dbReference type="Proteomes" id="UP000689129">
    <property type="component" value="Unassembled WGS sequence"/>
</dbReference>
<reference evidence="3" key="1">
    <citation type="journal article" date="2021" name="Mol. Plant Pathol.">
        <title>A 20-kb lineage-specific genomic region tames virulence in pathogenic amphidiploid Verticillium longisporum.</title>
        <authorList>
            <person name="Harting R."/>
            <person name="Starke J."/>
            <person name="Kusch H."/>
            <person name="Poggeler S."/>
            <person name="Maurus I."/>
            <person name="Schluter R."/>
            <person name="Landesfeind M."/>
            <person name="Bulla I."/>
            <person name="Nowrousian M."/>
            <person name="de Jonge R."/>
            <person name="Stahlhut G."/>
            <person name="Hoff K.J."/>
            <person name="Asshauer K.P."/>
            <person name="Thurmer A."/>
            <person name="Stanke M."/>
            <person name="Daniel R."/>
            <person name="Morgenstern B."/>
            <person name="Thomma B.P.H.J."/>
            <person name="Kronstad J.W."/>
            <person name="Braus-Stromeyer S.A."/>
            <person name="Braus G.H."/>
        </authorList>
    </citation>
    <scope>NUCLEOTIDE SEQUENCE</scope>
    <source>
        <strain evidence="3">Vl32</strain>
    </source>
</reference>
<organism evidence="3 4">
    <name type="scientific">Verticillium longisporum</name>
    <name type="common">Verticillium dahliae var. longisporum</name>
    <dbReference type="NCBI Taxonomy" id="100787"/>
    <lineage>
        <taxon>Eukaryota</taxon>
        <taxon>Fungi</taxon>
        <taxon>Dikarya</taxon>
        <taxon>Ascomycota</taxon>
        <taxon>Pezizomycotina</taxon>
        <taxon>Sordariomycetes</taxon>
        <taxon>Hypocreomycetidae</taxon>
        <taxon>Glomerellales</taxon>
        <taxon>Plectosphaerellaceae</taxon>
        <taxon>Verticillium</taxon>
    </lineage>
</organism>
<feature type="transmembrane region" description="Helical" evidence="2">
    <location>
        <begin position="256"/>
        <end position="276"/>
    </location>
</feature>
<sequence>MPSFFPFTPGQESRARFQPESSPLLGRFRAVPPSTARRPSHGALGLPSSALGNGRGSVHVGYGAVLAAGLDDDDDDDDDVQAALDDAHNEGTGLGRRIWRKTVDVWIEPKQGAVRRVVDVWWSRYGVLVVLPAVLAIGWCALPFPQYPLLDDGDGNDHHGGDGVPSDAPTRKTPGHGQPRVRVNFWFFLFVYYNFYNLTALIWITKVFNLYSLNWWPQSLGFLPTVSLIATLALVLPIPIYLSPETRFLTVHNTSWIAWTFIVMAAPVAIAFLILTTSQRHHLGLRNRMSDTQRIFTTSWWTGGDLGGATQHQQPLLARLRARWLPASFVRFVWFCLALLVGLMAYVIGEAHAEIYLRTLPHDNLETIMYVYSWVVTVHLLDLLTGWLLGIREGERVGSYPLSWIFKLYFMLTYQTYVRALYARLRSPQQFVLLQILSSSFLIILTPLTMSPLWHRVSRALNFTDQSYASYQKVCTRNVFIRFLAENVSMAAFLGSVLVLHFGANKDVYPYFAFDFDDDDSERYDFKLTFWASSVTWACELAASLCLRLLIRWFYGVDVGREGRLDLAVWPELLPTSVAVMLHVLQNMLFSIIRLQFQLQ</sequence>
<feature type="region of interest" description="Disordered" evidence="1">
    <location>
        <begin position="155"/>
        <end position="176"/>
    </location>
</feature>
<evidence type="ECO:0000256" key="1">
    <source>
        <dbReference type="SAM" id="MobiDB-lite"/>
    </source>
</evidence>
<keyword evidence="2" id="KW-1133">Transmembrane helix</keyword>
<dbReference type="PANTHER" id="PTHR40467">
    <property type="match status" value="1"/>
</dbReference>
<dbReference type="OrthoDB" id="5541877at2759"/>
<feature type="transmembrane region" description="Helical" evidence="2">
    <location>
        <begin position="329"/>
        <end position="349"/>
    </location>
</feature>
<evidence type="ECO:0000256" key="2">
    <source>
        <dbReference type="SAM" id="Phobius"/>
    </source>
</evidence>
<feature type="region of interest" description="Disordered" evidence="1">
    <location>
        <begin position="1"/>
        <end position="25"/>
    </location>
</feature>
<keyword evidence="2" id="KW-0472">Membrane</keyword>
<dbReference type="AlphaFoldDB" id="A0A8I3AFB8"/>
<feature type="transmembrane region" description="Helical" evidence="2">
    <location>
        <begin position="402"/>
        <end position="420"/>
    </location>
</feature>
<name>A0A8I3AFB8_VERLO</name>
<dbReference type="InterPro" id="IPR039966">
    <property type="entry name" value="C553.12c"/>
</dbReference>
<feature type="transmembrane region" description="Helical" evidence="2">
    <location>
        <begin position="369"/>
        <end position="390"/>
    </location>
</feature>
<dbReference type="EMBL" id="JAEMWZ010000575">
    <property type="protein sequence ID" value="KAG7110874.1"/>
    <property type="molecule type" value="Genomic_DNA"/>
</dbReference>
<feature type="transmembrane region" description="Helical" evidence="2">
    <location>
        <begin position="432"/>
        <end position="454"/>
    </location>
</feature>
<proteinExistence type="predicted"/>